<dbReference type="EMBL" id="FNEH01000008">
    <property type="protein sequence ID" value="SDI55776.1"/>
    <property type="molecule type" value="Genomic_DNA"/>
</dbReference>
<name>A0A1G6N2Q8_9FIRM</name>
<dbReference type="EMBL" id="SOEF01000024">
    <property type="protein sequence ID" value="TDX41823.1"/>
    <property type="molecule type" value="Genomic_DNA"/>
</dbReference>
<evidence type="ECO:0000256" key="5">
    <source>
        <dbReference type="RuleBase" id="RU000562"/>
    </source>
</evidence>
<comment type="function">
    <text evidence="4 5">This protein binds to 23S rRNA in the presence of protein L20.</text>
</comment>
<keyword evidence="4 5" id="KW-0694">RNA-binding</keyword>
<dbReference type="Proteomes" id="UP000198612">
    <property type="component" value="Unassembled WGS sequence"/>
</dbReference>
<dbReference type="InterPro" id="IPR001787">
    <property type="entry name" value="Ribosomal_bL21"/>
</dbReference>
<evidence type="ECO:0000313" key="18">
    <source>
        <dbReference type="Proteomes" id="UP000295758"/>
    </source>
</evidence>
<dbReference type="GO" id="GO:0003735">
    <property type="term" value="F:structural constituent of ribosome"/>
    <property type="evidence" value="ECO:0007669"/>
    <property type="project" value="InterPro"/>
</dbReference>
<reference evidence="9 14" key="1">
    <citation type="submission" date="2016-10" db="EMBL/GenBank/DDBJ databases">
        <authorList>
            <person name="de Groot N.N."/>
        </authorList>
    </citation>
    <scope>NUCLEOTIDE SEQUENCE [LARGE SCALE GENOMIC DNA]</scope>
    <source>
        <strain evidence="9 14">WG7</strain>
    </source>
</reference>
<reference evidence="11 18" key="3">
    <citation type="submission" date="2019-03" db="EMBL/GenBank/DDBJ databases">
        <title>Deep subsurface shale carbon reservoir microbial communities from Ohio and West Virginia, USA.</title>
        <authorList>
            <person name="Wrighton K."/>
        </authorList>
    </citation>
    <scope>NUCLEOTIDE SEQUENCE [LARGE SCALE GENOMIC DNA]</scope>
    <source>
        <strain evidence="11 18">UTICA-S4D12</strain>
    </source>
</reference>
<evidence type="ECO:0000313" key="12">
    <source>
        <dbReference type="EMBL" id="TDX41823.1"/>
    </source>
</evidence>
<dbReference type="InterPro" id="IPR036164">
    <property type="entry name" value="bL21-like_sf"/>
</dbReference>
<dbReference type="Proteomes" id="UP000198945">
    <property type="component" value="Unassembled WGS sequence"/>
</dbReference>
<evidence type="ECO:0000313" key="8">
    <source>
        <dbReference type="EMBL" id="SDE98172.1"/>
    </source>
</evidence>
<evidence type="ECO:0000313" key="15">
    <source>
        <dbReference type="Proteomes" id="UP000199519"/>
    </source>
</evidence>
<dbReference type="PANTHER" id="PTHR21349">
    <property type="entry name" value="50S RIBOSOMAL PROTEIN L21"/>
    <property type="match status" value="1"/>
</dbReference>
<keyword evidence="4 5" id="KW-0699">rRNA-binding</keyword>
<dbReference type="Proteomes" id="UP000324896">
    <property type="component" value="Unassembled WGS sequence"/>
</dbReference>
<comment type="subunit">
    <text evidence="4">Part of the 50S ribosomal subunit. Contacts protein L20.</text>
</comment>
<dbReference type="EMBL" id="SOAA01000006">
    <property type="protein sequence ID" value="TDS32900.1"/>
    <property type="molecule type" value="Genomic_DNA"/>
</dbReference>
<accession>A0A1G6N2Q8</accession>
<organism evidence="7 19">
    <name type="scientific">Halanaerobium congolense</name>
    <dbReference type="NCBI Taxonomy" id="54121"/>
    <lineage>
        <taxon>Bacteria</taxon>
        <taxon>Bacillati</taxon>
        <taxon>Bacillota</taxon>
        <taxon>Clostridia</taxon>
        <taxon>Halanaerobiales</taxon>
        <taxon>Halanaerobiaceae</taxon>
        <taxon>Halanaerobium</taxon>
    </lineage>
</organism>
<dbReference type="Proteomes" id="UP000199519">
    <property type="component" value="Unassembled WGS sequence"/>
</dbReference>
<dbReference type="EMBL" id="FOHG01000005">
    <property type="protein sequence ID" value="SES77076.1"/>
    <property type="molecule type" value="Genomic_DNA"/>
</dbReference>
<keyword evidence="3 4" id="KW-0687">Ribonucleoprotein</keyword>
<evidence type="ECO:0000313" key="9">
    <source>
        <dbReference type="EMBL" id="SDI55776.1"/>
    </source>
</evidence>
<evidence type="ECO:0000313" key="19">
    <source>
        <dbReference type="Proteomes" id="UP000324896"/>
    </source>
</evidence>
<dbReference type="EMBL" id="QICM01000007">
    <property type="protein sequence ID" value="PXV67591.1"/>
    <property type="molecule type" value="Genomic_DNA"/>
</dbReference>
<dbReference type="Proteomes" id="UP000247389">
    <property type="component" value="Unassembled WGS sequence"/>
</dbReference>
<reference evidence="12 17" key="4">
    <citation type="submission" date="2019-03" db="EMBL/GenBank/DDBJ databases">
        <title>Subsurface microbial communities from deep shales in Ohio and West Virginia, USA.</title>
        <authorList>
            <person name="Wrighton K."/>
        </authorList>
    </citation>
    <scope>NUCLEOTIDE SEQUENCE [LARGE SCALE GENOMIC DNA]</scope>
    <source>
        <strain evidence="12 17">DSMZ 11287</strain>
        <strain evidence="6 16">MSL28</strain>
    </source>
</reference>
<evidence type="ECO:0000256" key="3">
    <source>
        <dbReference type="ARBA" id="ARBA00023274"/>
    </source>
</evidence>
<dbReference type="Proteomes" id="UP000295758">
    <property type="component" value="Unassembled WGS sequence"/>
</dbReference>
<dbReference type="HAMAP" id="MF_01363">
    <property type="entry name" value="Ribosomal_bL21"/>
    <property type="match status" value="1"/>
</dbReference>
<dbReference type="OrthoDB" id="9813334at2"/>
<evidence type="ECO:0000256" key="2">
    <source>
        <dbReference type="ARBA" id="ARBA00022980"/>
    </source>
</evidence>
<evidence type="ECO:0000313" key="10">
    <source>
        <dbReference type="EMBL" id="SES77076.1"/>
    </source>
</evidence>
<gene>
    <name evidence="4" type="primary">rplU</name>
    <name evidence="11" type="ORF">BY453_10639</name>
    <name evidence="12" type="ORF">C7954_1249</name>
    <name evidence="6" type="ORF">C8C78_10725</name>
    <name evidence="7" type="ORF">SAMN04488597_11041</name>
    <name evidence="8" type="ORF">SAMN04488598_104106</name>
    <name evidence="10" type="ORF">SAMN04515652_105103</name>
    <name evidence="9" type="ORF">SAMN04515654_10880</name>
</gene>
<protein>
    <recommendedName>
        <fullName evidence="4">Large ribosomal subunit protein bL21</fullName>
    </recommendedName>
</protein>
<evidence type="ECO:0000313" key="14">
    <source>
        <dbReference type="Proteomes" id="UP000198945"/>
    </source>
</evidence>
<dbReference type="SUPFAM" id="SSF141091">
    <property type="entry name" value="L21p-like"/>
    <property type="match status" value="1"/>
</dbReference>
<dbReference type="GO" id="GO:1990904">
    <property type="term" value="C:ribonucleoprotein complex"/>
    <property type="evidence" value="ECO:0007669"/>
    <property type="project" value="UniProtKB-KW"/>
</dbReference>
<evidence type="ECO:0000313" key="11">
    <source>
        <dbReference type="EMBL" id="TDS32900.1"/>
    </source>
</evidence>
<evidence type="ECO:0000313" key="7">
    <source>
        <dbReference type="EMBL" id="SDC61744.1"/>
    </source>
</evidence>
<reference evidence="13 15" key="2">
    <citation type="submission" date="2016-10" db="EMBL/GenBank/DDBJ databases">
        <authorList>
            <person name="Varghese N."/>
            <person name="Submissions S."/>
        </authorList>
    </citation>
    <scope>NUCLEOTIDE SEQUENCE [LARGE SCALE GENOMIC DNA]</scope>
    <source>
        <strain evidence="7 19">WG10</strain>
        <strain evidence="8 15">WG2</strain>
        <strain evidence="10 13">WG5</strain>
    </source>
</reference>
<evidence type="ECO:0000313" key="17">
    <source>
        <dbReference type="Proteomes" id="UP000295472"/>
    </source>
</evidence>
<dbReference type="EMBL" id="FNBJ01000004">
    <property type="protein sequence ID" value="SDE98172.1"/>
    <property type="molecule type" value="Genomic_DNA"/>
</dbReference>
<dbReference type="RefSeq" id="WP_073159086.1">
    <property type="nucleotide sequence ID" value="NZ_FMYT01000010.1"/>
</dbReference>
<dbReference type="GeneID" id="57013264"/>
<comment type="similarity">
    <text evidence="1 4 5">Belongs to the bacterial ribosomal protein bL21 family.</text>
</comment>
<evidence type="ECO:0000256" key="4">
    <source>
        <dbReference type="HAMAP-Rule" id="MF_01363"/>
    </source>
</evidence>
<keyword evidence="15" id="KW-1185">Reference proteome</keyword>
<proteinExistence type="inferred from homology"/>
<sequence>MYAIIKTGGKQYRVEEGQILKIEKLSAEEGDSVEFDQILALSDENGFKAGSPMIEGASVKGKVIEQGKNKKIVVFKYKPKIRYRKKTGHRQPYTKVLIEDINA</sequence>
<dbReference type="GO" id="GO:0006412">
    <property type="term" value="P:translation"/>
    <property type="evidence" value="ECO:0007669"/>
    <property type="project" value="UniProtKB-UniRule"/>
</dbReference>
<evidence type="ECO:0000313" key="13">
    <source>
        <dbReference type="Proteomes" id="UP000198612"/>
    </source>
</evidence>
<keyword evidence="2 4" id="KW-0689">Ribosomal protein</keyword>
<dbReference type="Pfam" id="PF00829">
    <property type="entry name" value="Ribosomal_L21p"/>
    <property type="match status" value="1"/>
</dbReference>
<dbReference type="GO" id="GO:0019843">
    <property type="term" value="F:rRNA binding"/>
    <property type="evidence" value="ECO:0007669"/>
    <property type="project" value="UniProtKB-UniRule"/>
</dbReference>
<dbReference type="InterPro" id="IPR028909">
    <property type="entry name" value="bL21-like"/>
</dbReference>
<evidence type="ECO:0000313" key="16">
    <source>
        <dbReference type="Proteomes" id="UP000247389"/>
    </source>
</evidence>
<evidence type="ECO:0000313" key="6">
    <source>
        <dbReference type="EMBL" id="PXV67591.1"/>
    </source>
</evidence>
<dbReference type="STRING" id="54121.SAMN04515653_10916"/>
<evidence type="ECO:0000256" key="1">
    <source>
        <dbReference type="ARBA" id="ARBA00008563"/>
    </source>
</evidence>
<dbReference type="PANTHER" id="PTHR21349:SF0">
    <property type="entry name" value="LARGE RIBOSOMAL SUBUNIT PROTEIN BL21M"/>
    <property type="match status" value="1"/>
</dbReference>
<dbReference type="AlphaFoldDB" id="A0A1G6N2Q8"/>
<dbReference type="EMBL" id="FMYT01000010">
    <property type="protein sequence ID" value="SDC61744.1"/>
    <property type="molecule type" value="Genomic_DNA"/>
</dbReference>
<dbReference type="GO" id="GO:0005737">
    <property type="term" value="C:cytoplasm"/>
    <property type="evidence" value="ECO:0007669"/>
    <property type="project" value="UniProtKB-ARBA"/>
</dbReference>
<dbReference type="NCBIfam" id="TIGR00061">
    <property type="entry name" value="L21"/>
    <property type="match status" value="1"/>
</dbReference>
<dbReference type="GO" id="GO:0005840">
    <property type="term" value="C:ribosome"/>
    <property type="evidence" value="ECO:0007669"/>
    <property type="project" value="UniProtKB-KW"/>
</dbReference>
<dbReference type="Proteomes" id="UP000295472">
    <property type="component" value="Unassembled WGS sequence"/>
</dbReference>